<dbReference type="InterPro" id="IPR043130">
    <property type="entry name" value="CDP-OH_PTrfase_TM_dom"/>
</dbReference>
<feature type="transmembrane region" description="Helical" evidence="13">
    <location>
        <begin position="7"/>
        <end position="27"/>
    </location>
</feature>
<dbReference type="OrthoDB" id="9796672at2"/>
<evidence type="ECO:0000256" key="10">
    <source>
        <dbReference type="ARBA" id="ARBA00023264"/>
    </source>
</evidence>
<dbReference type="Pfam" id="PF01066">
    <property type="entry name" value="CDP-OH_P_transf"/>
    <property type="match status" value="1"/>
</dbReference>
<dbReference type="PANTHER" id="PTHR14269">
    <property type="entry name" value="CDP-DIACYLGLYCEROL--GLYCEROL-3-PHOSPHATE 3-PHOSPHATIDYLTRANSFERASE-RELATED"/>
    <property type="match status" value="1"/>
</dbReference>
<comment type="subcellular location">
    <subcellularLocation>
        <location evidence="1">Membrane</location>
        <topology evidence="1">Multi-pass membrane protein</topology>
    </subcellularLocation>
</comment>
<dbReference type="PROSITE" id="PS00379">
    <property type="entry name" value="CDP_ALCOHOL_P_TRANSF"/>
    <property type="match status" value="1"/>
</dbReference>
<dbReference type="PANTHER" id="PTHR14269:SF11">
    <property type="entry name" value="CDP-DIACYLGLYCEROL--GLYCEROL-3-PHOSPHATE 3-PHOSPHATIDYLTRANSFERASE"/>
    <property type="match status" value="1"/>
</dbReference>
<dbReference type="AlphaFoldDB" id="A0A0K2JH81"/>
<keyword evidence="15" id="KW-1185">Reference proteome</keyword>
<dbReference type="PATRIC" id="fig|273035.7.peg.1073"/>
<evidence type="ECO:0000313" key="14">
    <source>
        <dbReference type="EMBL" id="ALA97767.1"/>
    </source>
</evidence>
<dbReference type="InterPro" id="IPR004570">
    <property type="entry name" value="Phosphatidylglycerol_P_synth"/>
</dbReference>
<evidence type="ECO:0000256" key="1">
    <source>
        <dbReference type="ARBA" id="ARBA00004141"/>
    </source>
</evidence>
<dbReference type="GO" id="GO:0046474">
    <property type="term" value="P:glycerophospholipid biosynthetic process"/>
    <property type="evidence" value="ECO:0007669"/>
    <property type="project" value="TreeGrafter"/>
</dbReference>
<feature type="transmembrane region" description="Helical" evidence="13">
    <location>
        <begin position="97"/>
        <end position="122"/>
    </location>
</feature>
<organism evidence="14 15">
    <name type="scientific">Spiroplasma kunkelii CR2-3x</name>
    <dbReference type="NCBI Taxonomy" id="273035"/>
    <lineage>
        <taxon>Bacteria</taxon>
        <taxon>Bacillati</taxon>
        <taxon>Mycoplasmatota</taxon>
        <taxon>Mollicutes</taxon>
        <taxon>Entomoplasmatales</taxon>
        <taxon>Spiroplasmataceae</taxon>
        <taxon>Spiroplasma</taxon>
    </lineage>
</organism>
<dbReference type="InterPro" id="IPR000462">
    <property type="entry name" value="CDP-OH_P_trans"/>
</dbReference>
<evidence type="ECO:0000256" key="5">
    <source>
        <dbReference type="ARBA" id="ARBA00022692"/>
    </source>
</evidence>
<dbReference type="InterPro" id="IPR050324">
    <property type="entry name" value="CDP-alcohol_PTase-I"/>
</dbReference>
<reference evidence="14 15" key="1">
    <citation type="journal article" date="2015" name="Genome Announc.">
        <title>Complete Genome Sequence of Spiroplasma kunkelii Strain CR2-3x, Causal Agent of Corn Stunt Disease in Zea mays L.</title>
        <authorList>
            <person name="Davis R.E."/>
            <person name="Shao J."/>
            <person name="Dally E.L."/>
            <person name="Zhao Y."/>
            <person name="Gasparich G.E."/>
            <person name="Gaynor B.J."/>
            <person name="Athey J.C."/>
            <person name="Harrison N.A."/>
            <person name="Donofrio N."/>
        </authorList>
    </citation>
    <scope>NUCLEOTIDE SEQUENCE [LARGE SCALE GENOMIC DNA]</scope>
    <source>
        <strain evidence="14 15">CR2-3x</strain>
    </source>
</reference>
<gene>
    <name evidence="14" type="primary">pgsA</name>
    <name evidence="14" type="ORF">SKUN_00877</name>
</gene>
<keyword evidence="3" id="KW-0444">Lipid biosynthesis</keyword>
<dbReference type="EC" id="2.7.8.5" evidence="11"/>
<keyword evidence="9" id="KW-0594">Phospholipid biosynthesis</keyword>
<evidence type="ECO:0000256" key="9">
    <source>
        <dbReference type="ARBA" id="ARBA00023209"/>
    </source>
</evidence>
<proteinExistence type="inferred from homology"/>
<keyword evidence="5 13" id="KW-0812">Transmembrane</keyword>
<dbReference type="GO" id="GO:0008444">
    <property type="term" value="F:CDP-diacylglycerol-glycerol-3-phosphate 3-phosphatidyltransferase activity"/>
    <property type="evidence" value="ECO:0007669"/>
    <property type="project" value="UniProtKB-UniRule"/>
</dbReference>
<evidence type="ECO:0000256" key="6">
    <source>
        <dbReference type="ARBA" id="ARBA00022989"/>
    </source>
</evidence>
<dbReference type="InterPro" id="IPR048254">
    <property type="entry name" value="CDP_ALCOHOL_P_TRANSF_CS"/>
</dbReference>
<accession>A0A0K2JH81</accession>
<keyword evidence="10" id="KW-1208">Phospholipid metabolism</keyword>
<dbReference type="STRING" id="273035.SKUN_00877"/>
<keyword evidence="6 13" id="KW-1133">Transmembrane helix</keyword>
<dbReference type="GO" id="GO:0016020">
    <property type="term" value="C:membrane"/>
    <property type="evidence" value="ECO:0007669"/>
    <property type="project" value="UniProtKB-SubCell"/>
</dbReference>
<dbReference type="RefSeq" id="WP_053390962.1">
    <property type="nucleotide sequence ID" value="NZ_CP010899.1"/>
</dbReference>
<evidence type="ECO:0000256" key="13">
    <source>
        <dbReference type="SAM" id="Phobius"/>
    </source>
</evidence>
<dbReference type="KEGG" id="skn:SKUN_00877"/>
<feature type="transmembrane region" description="Helical" evidence="13">
    <location>
        <begin position="151"/>
        <end position="169"/>
    </location>
</feature>
<evidence type="ECO:0000256" key="8">
    <source>
        <dbReference type="ARBA" id="ARBA00023136"/>
    </source>
</evidence>
<sequence length="237" mass="27110">MNWANRITLIRIFLIPFIIALMVIVPFENNSLYNNVWDQCLTIKGDNVTYSLPISYLIAGILFIIASLTDLLDGFIARRYNQVTTFGKFFDSIADKLLTNTVLIVFACANIIPVWMVVLLIARDFVIDVVRQILATQKVMMAANQLGRVRAAMEMFGMTILFFIGFRMFKGHSLKTGQWDEFGWINQIIMIPMYLATVLSLTAAGNYIFLNRKTLFDMTVIKKPKLENGQENNEKNK</sequence>
<evidence type="ECO:0000256" key="4">
    <source>
        <dbReference type="ARBA" id="ARBA00022679"/>
    </source>
</evidence>
<evidence type="ECO:0000313" key="15">
    <source>
        <dbReference type="Proteomes" id="UP000062963"/>
    </source>
</evidence>
<keyword evidence="4 12" id="KW-0808">Transferase</keyword>
<evidence type="ECO:0000256" key="7">
    <source>
        <dbReference type="ARBA" id="ARBA00023098"/>
    </source>
</evidence>
<protein>
    <recommendedName>
        <fullName evidence="11">CDP-diacylglycerol--glycerol-3-phosphate 3-phosphatidyltransferase</fullName>
        <ecNumber evidence="11">2.7.8.5</ecNumber>
    </recommendedName>
</protein>
<evidence type="ECO:0000256" key="3">
    <source>
        <dbReference type="ARBA" id="ARBA00022516"/>
    </source>
</evidence>
<evidence type="ECO:0000256" key="12">
    <source>
        <dbReference type="RuleBase" id="RU003750"/>
    </source>
</evidence>
<evidence type="ECO:0000256" key="11">
    <source>
        <dbReference type="NCBIfam" id="TIGR00560"/>
    </source>
</evidence>
<feature type="transmembrane region" description="Helical" evidence="13">
    <location>
        <begin position="189"/>
        <end position="210"/>
    </location>
</feature>
<dbReference type="NCBIfam" id="TIGR00560">
    <property type="entry name" value="pgsA"/>
    <property type="match status" value="1"/>
</dbReference>
<keyword evidence="8 13" id="KW-0472">Membrane</keyword>
<dbReference type="Gene3D" id="1.20.120.1760">
    <property type="match status" value="1"/>
</dbReference>
<feature type="transmembrane region" description="Helical" evidence="13">
    <location>
        <begin position="54"/>
        <end position="76"/>
    </location>
</feature>
<dbReference type="PIRSF" id="PIRSF000847">
    <property type="entry name" value="Phos_ph_gly_syn"/>
    <property type="match status" value="1"/>
</dbReference>
<dbReference type="Proteomes" id="UP000062963">
    <property type="component" value="Chromosome"/>
</dbReference>
<dbReference type="EMBL" id="CP010899">
    <property type="protein sequence ID" value="ALA97767.1"/>
    <property type="molecule type" value="Genomic_DNA"/>
</dbReference>
<evidence type="ECO:0000256" key="2">
    <source>
        <dbReference type="ARBA" id="ARBA00010441"/>
    </source>
</evidence>
<name>A0A0K2JH81_SPIKU</name>
<comment type="similarity">
    <text evidence="2 12">Belongs to the CDP-alcohol phosphatidyltransferase class-I family.</text>
</comment>
<keyword evidence="7" id="KW-0443">Lipid metabolism</keyword>